<evidence type="ECO:0000313" key="1">
    <source>
        <dbReference type="EMBL" id="SUM33292.1"/>
    </source>
</evidence>
<sequence length="50" mass="5773">MCTDMVTGNLFVNINVVTPTKISERQKELLREFAEISGEEIEEQPSNFKR</sequence>
<protein>
    <submittedName>
        <fullName evidence="1">Molecular chaperone DnaJ</fullName>
    </submittedName>
</protein>
<dbReference type="Gene3D" id="2.60.260.20">
    <property type="entry name" value="Urease metallochaperone UreE, N-terminal domain"/>
    <property type="match status" value="1"/>
</dbReference>
<reference evidence="1 2" key="1">
    <citation type="submission" date="2018-06" db="EMBL/GenBank/DDBJ databases">
        <authorList>
            <consortium name="Pathogen Informatics"/>
            <person name="Doyle S."/>
        </authorList>
    </citation>
    <scope>NUCLEOTIDE SEQUENCE [LARGE SCALE GENOMIC DNA]</scope>
    <source>
        <strain evidence="1 2">NCTC12195</strain>
    </source>
</reference>
<accession>A0A380FGE7</accession>
<dbReference type="AlphaFoldDB" id="A0A380FGE7"/>
<organism evidence="1 2">
    <name type="scientific">Staphylococcus gallinarum</name>
    <dbReference type="NCBI Taxonomy" id="1293"/>
    <lineage>
        <taxon>Bacteria</taxon>
        <taxon>Bacillati</taxon>
        <taxon>Bacillota</taxon>
        <taxon>Bacilli</taxon>
        <taxon>Bacillales</taxon>
        <taxon>Staphylococcaceae</taxon>
        <taxon>Staphylococcus</taxon>
    </lineage>
</organism>
<proteinExistence type="predicted"/>
<gene>
    <name evidence="1" type="primary">dnaJ_1</name>
    <name evidence="1" type="ORF">NCTC12195_02749</name>
</gene>
<evidence type="ECO:0000313" key="2">
    <source>
        <dbReference type="Proteomes" id="UP000255277"/>
    </source>
</evidence>
<dbReference type="Proteomes" id="UP000255277">
    <property type="component" value="Unassembled WGS sequence"/>
</dbReference>
<name>A0A380FGE7_STAGA</name>
<dbReference type="EMBL" id="UHDK01000001">
    <property type="protein sequence ID" value="SUM33292.1"/>
    <property type="molecule type" value="Genomic_DNA"/>
</dbReference>